<reference evidence="3 4" key="1">
    <citation type="journal article" date="2016" name="Nat. Commun.">
        <title>Thousands of microbial genomes shed light on interconnected biogeochemical processes in an aquifer system.</title>
        <authorList>
            <person name="Anantharaman K."/>
            <person name="Brown C.T."/>
            <person name="Hug L.A."/>
            <person name="Sharon I."/>
            <person name="Castelle C.J."/>
            <person name="Probst A.J."/>
            <person name="Thomas B.C."/>
            <person name="Singh A."/>
            <person name="Wilkins M.J."/>
            <person name="Karaoz U."/>
            <person name="Brodie E.L."/>
            <person name="Williams K.H."/>
            <person name="Hubbard S.S."/>
            <person name="Banfield J.F."/>
        </authorList>
    </citation>
    <scope>NUCLEOTIDE SEQUENCE [LARGE SCALE GENOMIC DNA]</scope>
</reference>
<accession>A0A1G2EJQ1</accession>
<dbReference type="EMBL" id="MHMJ01000021">
    <property type="protein sequence ID" value="OGZ25591.1"/>
    <property type="molecule type" value="Genomic_DNA"/>
</dbReference>
<comment type="caution">
    <text evidence="3">The sequence shown here is derived from an EMBL/GenBank/DDBJ whole genome shotgun (WGS) entry which is preliminary data.</text>
</comment>
<feature type="transmembrane region" description="Helical" evidence="1">
    <location>
        <begin position="90"/>
        <end position="111"/>
    </location>
</feature>
<name>A0A1G2EJQ1_9BACT</name>
<evidence type="ECO:0000313" key="3">
    <source>
        <dbReference type="EMBL" id="OGZ25591.1"/>
    </source>
</evidence>
<dbReference type="Proteomes" id="UP000176216">
    <property type="component" value="Unassembled WGS sequence"/>
</dbReference>
<protein>
    <recommendedName>
        <fullName evidence="5">TrbC/VIRB2 family protein</fullName>
    </recommendedName>
</protein>
<feature type="transmembrane region" description="Helical" evidence="1">
    <location>
        <begin position="51"/>
        <end position="78"/>
    </location>
</feature>
<proteinExistence type="predicted"/>
<keyword evidence="2" id="KW-0732">Signal</keyword>
<dbReference type="AlphaFoldDB" id="A0A1G2EJQ1"/>
<sequence>MKKSLKKIAIVPLLIVVFSPLAVLAATAPSQTITIPNPLNVEDFQGLIEVIITAIFNVALWIAPLLIIISGFYWLTAAEDPKKVQTAKDIIKYTIIGLIIIIASKGIISFFQEIFQVK</sequence>
<dbReference type="Pfam" id="PF18895">
    <property type="entry name" value="T4SS_pilin"/>
    <property type="match status" value="1"/>
</dbReference>
<gene>
    <name evidence="3" type="ORF">A2W71_01235</name>
</gene>
<evidence type="ECO:0008006" key="5">
    <source>
        <dbReference type="Google" id="ProtNLM"/>
    </source>
</evidence>
<keyword evidence="1" id="KW-0472">Membrane</keyword>
<dbReference type="InterPro" id="IPR043993">
    <property type="entry name" value="T4SS_pilin"/>
</dbReference>
<organism evidence="3 4">
    <name type="scientific">Candidatus Nealsonbacteria bacterium RIFCSPLOWO2_02_39_8</name>
    <dbReference type="NCBI Taxonomy" id="1801674"/>
    <lineage>
        <taxon>Bacteria</taxon>
        <taxon>Candidatus Nealsoniibacteriota</taxon>
    </lineage>
</organism>
<evidence type="ECO:0000313" key="4">
    <source>
        <dbReference type="Proteomes" id="UP000176216"/>
    </source>
</evidence>
<evidence type="ECO:0000256" key="1">
    <source>
        <dbReference type="SAM" id="Phobius"/>
    </source>
</evidence>
<feature type="chain" id="PRO_5009582726" description="TrbC/VIRB2 family protein" evidence="2">
    <location>
        <begin position="26"/>
        <end position="118"/>
    </location>
</feature>
<keyword evidence="1" id="KW-0812">Transmembrane</keyword>
<feature type="signal peptide" evidence="2">
    <location>
        <begin position="1"/>
        <end position="25"/>
    </location>
</feature>
<evidence type="ECO:0000256" key="2">
    <source>
        <dbReference type="SAM" id="SignalP"/>
    </source>
</evidence>
<keyword evidence="1" id="KW-1133">Transmembrane helix</keyword>